<dbReference type="EMBL" id="LAZR01001261">
    <property type="protein sequence ID" value="KKN47716.1"/>
    <property type="molecule type" value="Genomic_DNA"/>
</dbReference>
<sequence>MQAAASCDRNRDPGGEQGGAGVVMVRSGCGGGGFPRMRVCVV</sequence>
<protein>
    <submittedName>
        <fullName evidence="2">Uncharacterized protein</fullName>
    </submittedName>
</protein>
<feature type="region of interest" description="Disordered" evidence="1">
    <location>
        <begin position="1"/>
        <end position="21"/>
    </location>
</feature>
<accession>A0A0F9TF76</accession>
<evidence type="ECO:0000256" key="1">
    <source>
        <dbReference type="SAM" id="MobiDB-lite"/>
    </source>
</evidence>
<name>A0A0F9TF76_9ZZZZ</name>
<evidence type="ECO:0000313" key="2">
    <source>
        <dbReference type="EMBL" id="KKN47716.1"/>
    </source>
</evidence>
<dbReference type="AlphaFoldDB" id="A0A0F9TF76"/>
<gene>
    <name evidence="2" type="ORF">LCGC14_0660390</name>
</gene>
<proteinExistence type="predicted"/>
<reference evidence="2" key="1">
    <citation type="journal article" date="2015" name="Nature">
        <title>Complex archaea that bridge the gap between prokaryotes and eukaryotes.</title>
        <authorList>
            <person name="Spang A."/>
            <person name="Saw J.H."/>
            <person name="Jorgensen S.L."/>
            <person name="Zaremba-Niedzwiedzka K."/>
            <person name="Martijn J."/>
            <person name="Lind A.E."/>
            <person name="van Eijk R."/>
            <person name="Schleper C."/>
            <person name="Guy L."/>
            <person name="Ettema T.J."/>
        </authorList>
    </citation>
    <scope>NUCLEOTIDE SEQUENCE</scope>
</reference>
<organism evidence="2">
    <name type="scientific">marine sediment metagenome</name>
    <dbReference type="NCBI Taxonomy" id="412755"/>
    <lineage>
        <taxon>unclassified sequences</taxon>
        <taxon>metagenomes</taxon>
        <taxon>ecological metagenomes</taxon>
    </lineage>
</organism>
<comment type="caution">
    <text evidence="2">The sequence shown here is derived from an EMBL/GenBank/DDBJ whole genome shotgun (WGS) entry which is preliminary data.</text>
</comment>